<proteinExistence type="predicted"/>
<evidence type="ECO:0000313" key="1">
    <source>
        <dbReference type="EMBL" id="MDN0288596.1"/>
    </source>
</evidence>
<sequence length="57" mass="6891">MTIKTPRFTEEPVFTSMRQWLSISFFICENVKSEGYMQANDATSYRHRHGERMEMRQ</sequence>
<dbReference type="RefSeq" id="WP_157849512.1">
    <property type="nucleotide sequence ID" value="NZ_CP044334.1"/>
</dbReference>
<comment type="caution">
    <text evidence="1">The sequence shown here is derived from an EMBL/GenBank/DDBJ whole genome shotgun (WGS) entry which is preliminary data.</text>
</comment>
<gene>
    <name evidence="1" type="ORF">QSH54_18590</name>
</gene>
<protein>
    <submittedName>
        <fullName evidence="1">Uncharacterized protein</fullName>
    </submittedName>
</protein>
<organism evidence="1">
    <name type="scientific">Xanthomonas arboricola pv. pruni</name>
    <dbReference type="NCBI Taxonomy" id="69929"/>
    <lineage>
        <taxon>Bacteria</taxon>
        <taxon>Pseudomonadati</taxon>
        <taxon>Pseudomonadota</taxon>
        <taxon>Gammaproteobacteria</taxon>
        <taxon>Lysobacterales</taxon>
        <taxon>Lysobacteraceae</taxon>
        <taxon>Xanthomonas</taxon>
    </lineage>
</organism>
<dbReference type="EMBL" id="JASVYU010000031">
    <property type="protein sequence ID" value="MDN0288596.1"/>
    <property type="molecule type" value="Genomic_DNA"/>
</dbReference>
<reference evidence="1" key="1">
    <citation type="submission" date="2023-06" db="EMBL/GenBank/DDBJ databases">
        <title>Genome sequences of Xanthomonas arboricola from Serbia and Montenegro.</title>
        <authorList>
            <person name="Ilicic R."/>
            <person name="Jelusic A."/>
            <person name="Harrison J."/>
            <person name="Greer S."/>
            <person name="Grant M."/>
            <person name="Vicente J."/>
            <person name="Popovic Milovanovic T."/>
            <person name="Studholme D.J."/>
        </authorList>
    </citation>
    <scope>NUCLEOTIDE SEQUENCE</scope>
    <source>
        <strain evidence="1">Xp320</strain>
    </source>
</reference>
<name>A0AAP4NKH2_9XANT</name>
<accession>A0AAP4NKH2</accession>
<dbReference type="AlphaFoldDB" id="A0AAP4NKH2"/>